<dbReference type="PROSITE" id="PS51257">
    <property type="entry name" value="PROKAR_LIPOPROTEIN"/>
    <property type="match status" value="1"/>
</dbReference>
<dbReference type="EMBL" id="JALBUS010000001">
    <property type="protein sequence ID" value="MDX8416432.1"/>
    <property type="molecule type" value="Genomic_DNA"/>
</dbReference>
<dbReference type="Proteomes" id="UP001285244">
    <property type="component" value="Unassembled WGS sequence"/>
</dbReference>
<evidence type="ECO:0000313" key="2">
    <source>
        <dbReference type="EMBL" id="MDX8416432.1"/>
    </source>
</evidence>
<evidence type="ECO:0000313" key="3">
    <source>
        <dbReference type="Proteomes" id="UP001285244"/>
    </source>
</evidence>
<organism evidence="2 3">
    <name type="scientific">Absicoccus intestinalis</name>
    <dbReference type="NCBI Taxonomy" id="2926319"/>
    <lineage>
        <taxon>Bacteria</taxon>
        <taxon>Bacillati</taxon>
        <taxon>Bacillota</taxon>
        <taxon>Erysipelotrichia</taxon>
        <taxon>Erysipelotrichales</taxon>
        <taxon>Erysipelotrichaceae</taxon>
        <taxon>Absicoccus</taxon>
    </lineage>
</organism>
<evidence type="ECO:0008006" key="4">
    <source>
        <dbReference type="Google" id="ProtNLM"/>
    </source>
</evidence>
<accession>A0ABU4WIP8</accession>
<sequence length="174" mass="18632">MKGKVLLPLFMGALFLVGCGNQSITVSKNDVLEVAQDDANVESKECSDVSVKKGVDYYTVKFTTDKGSYSYKIGLNGHIQSRSYNKSVSGKTSKSETKTTEQKTTNTNFDDKQQAAIDAVLSNMALSQSDVTDIQCTLSEDGSQYTVTMSNNGSPIQAVVDANTNAVTSTIVGQ</sequence>
<dbReference type="RefSeq" id="WP_320324767.1">
    <property type="nucleotide sequence ID" value="NZ_JALBUS010000001.1"/>
</dbReference>
<comment type="caution">
    <text evidence="2">The sequence shown here is derived from an EMBL/GenBank/DDBJ whole genome shotgun (WGS) entry which is preliminary data.</text>
</comment>
<name>A0ABU4WIP8_9FIRM</name>
<proteinExistence type="predicted"/>
<gene>
    <name evidence="2" type="ORF">MOZ64_01035</name>
</gene>
<feature type="region of interest" description="Disordered" evidence="1">
    <location>
        <begin position="83"/>
        <end position="108"/>
    </location>
</feature>
<protein>
    <recommendedName>
        <fullName evidence="4">PepSY domain-containing protein</fullName>
    </recommendedName>
</protein>
<evidence type="ECO:0000256" key="1">
    <source>
        <dbReference type="SAM" id="MobiDB-lite"/>
    </source>
</evidence>
<keyword evidence="3" id="KW-1185">Reference proteome</keyword>
<reference evidence="2 3" key="1">
    <citation type="submission" date="2022-03" db="EMBL/GenBank/DDBJ databases">
        <title>Novel taxa within the pig intestine.</title>
        <authorList>
            <person name="Wylensek D."/>
            <person name="Bishof K."/>
            <person name="Afrizal A."/>
            <person name="Clavel T."/>
        </authorList>
    </citation>
    <scope>NUCLEOTIDE SEQUENCE [LARGE SCALE GENOMIC DNA]</scope>
    <source>
        <strain evidence="2 3">Cla-KB-P134</strain>
    </source>
</reference>